<dbReference type="CDD" id="cd01045">
    <property type="entry name" value="Ferritin_like_AB"/>
    <property type="match status" value="1"/>
</dbReference>
<dbReference type="EMBL" id="CABFMQ020000076">
    <property type="protein sequence ID" value="VTZ49834.1"/>
    <property type="molecule type" value="Genomic_DNA"/>
</dbReference>
<feature type="domain" description="Rubrerythrin diiron-binding" evidence="1">
    <location>
        <begin position="105"/>
        <end position="217"/>
    </location>
</feature>
<proteinExistence type="predicted"/>
<dbReference type="InterPro" id="IPR009078">
    <property type="entry name" value="Ferritin-like_SF"/>
</dbReference>
<dbReference type="InterPro" id="IPR003251">
    <property type="entry name" value="Rr_diiron-bd_dom"/>
</dbReference>
<dbReference type="Pfam" id="PF02915">
    <property type="entry name" value="Rubrerythrin"/>
    <property type="match status" value="1"/>
</dbReference>
<accession>A0A8B6M4S6</accession>
<evidence type="ECO:0000259" key="1">
    <source>
        <dbReference type="Pfam" id="PF02915"/>
    </source>
</evidence>
<gene>
    <name evidence="2" type="ORF">MPC4_20044</name>
</gene>
<dbReference type="GO" id="GO:0046872">
    <property type="term" value="F:metal ion binding"/>
    <property type="evidence" value="ECO:0007669"/>
    <property type="project" value="InterPro"/>
</dbReference>
<keyword evidence="3" id="KW-1185">Reference proteome</keyword>
<dbReference type="AlphaFoldDB" id="A0A8B6M4S6"/>
<evidence type="ECO:0000313" key="3">
    <source>
        <dbReference type="Proteomes" id="UP000485880"/>
    </source>
</evidence>
<evidence type="ECO:0000313" key="2">
    <source>
        <dbReference type="EMBL" id="VTZ49834.1"/>
    </source>
</evidence>
<reference evidence="2 3" key="1">
    <citation type="submission" date="2019-05" db="EMBL/GenBank/DDBJ databases">
        <authorList>
            <person name="Farhan Ul Haque M."/>
        </authorList>
    </citation>
    <scope>NUCLEOTIDE SEQUENCE [LARGE SCALE GENOMIC DNA]</scope>
    <source>
        <strain evidence="2">2</strain>
    </source>
</reference>
<dbReference type="SUPFAM" id="SSF47240">
    <property type="entry name" value="Ferritin-like"/>
    <property type="match status" value="1"/>
</dbReference>
<dbReference type="InterPro" id="IPR012347">
    <property type="entry name" value="Ferritin-like"/>
</dbReference>
<dbReference type="RefSeq" id="WP_174512060.1">
    <property type="nucleotide sequence ID" value="NZ_CABFMQ020000076.1"/>
</dbReference>
<dbReference type="Proteomes" id="UP000485880">
    <property type="component" value="Unassembled WGS sequence"/>
</dbReference>
<sequence>MSRTGQLPAPVKSVDELLAVAEALEQEAATRYRALSARMARQGDTEMAARFDFLAGIEERHATHVADRGRTMLGHAPDPACARWELPTGYDEEEASGASLSAYQALAFAVRNEERAFAFYTYVAAEAEHPDLRALAEELARDELEHAALLRHCRRRAFHADRPVFIEHVASVDALRILARRWDSEASAAHAALAKALDEAGESADAEIFRRLAEQEGGDNAGAATVPRLRSAADGLRLLEESFDRYAMIVERADDERVVAEAQRLAGEIVGRLALAGGARSNTLLGATSG</sequence>
<dbReference type="PANTHER" id="PTHR33531">
    <property type="entry name" value="RUBRERYTHRIN SUBFAMILY"/>
    <property type="match status" value="1"/>
</dbReference>
<dbReference type="PANTHER" id="PTHR33531:SF7">
    <property type="entry name" value="HYPOTHETICAL MEMBRANE PROTEIN, CONSERVED"/>
    <property type="match status" value="1"/>
</dbReference>
<protein>
    <recommendedName>
        <fullName evidence="1">Rubrerythrin diiron-binding domain-containing protein</fullName>
    </recommendedName>
</protein>
<comment type="caution">
    <text evidence="2">The sequence shown here is derived from an EMBL/GenBank/DDBJ whole genome shotgun (WGS) entry which is preliminary data.</text>
</comment>
<dbReference type="Gene3D" id="1.20.1260.10">
    <property type="match status" value="1"/>
</dbReference>
<name>A0A8B6M4S6_METTU</name>
<organism evidence="2 3">
    <name type="scientific">Methylocella tundrae</name>
    <dbReference type="NCBI Taxonomy" id="227605"/>
    <lineage>
        <taxon>Bacteria</taxon>
        <taxon>Pseudomonadati</taxon>
        <taxon>Pseudomonadota</taxon>
        <taxon>Alphaproteobacteria</taxon>
        <taxon>Hyphomicrobiales</taxon>
        <taxon>Beijerinckiaceae</taxon>
        <taxon>Methylocella</taxon>
    </lineage>
</organism>
<dbReference type="GO" id="GO:0016491">
    <property type="term" value="F:oxidoreductase activity"/>
    <property type="evidence" value="ECO:0007669"/>
    <property type="project" value="InterPro"/>
</dbReference>